<organism evidence="4 5">
    <name type="scientific">Pseudomonas phage Persinger</name>
    <dbReference type="NCBI Taxonomy" id="2749430"/>
    <lineage>
        <taxon>Viruses</taxon>
        <taxon>Duplodnaviria</taxon>
        <taxon>Heunggongvirae</taxon>
        <taxon>Uroviricota</taxon>
        <taxon>Caudoviricetes</taxon>
        <taxon>Harrisonburgvirus</taxon>
        <taxon>Harrisonburgvirus persinger</taxon>
    </lineage>
</organism>
<dbReference type="EMBL" id="MT613935">
    <property type="protein sequence ID" value="QMP19227.1"/>
    <property type="molecule type" value="Genomic_DNA"/>
</dbReference>
<evidence type="ECO:0000313" key="5">
    <source>
        <dbReference type="Proteomes" id="UP000514744"/>
    </source>
</evidence>
<dbReference type="RefSeq" id="YP_010038036.1">
    <property type="nucleotide sequence ID" value="NC_054149.1"/>
</dbReference>
<dbReference type="GeneID" id="63642508"/>
<dbReference type="SUPFAM" id="SSF46955">
    <property type="entry name" value="Putative DNA-binding domain"/>
    <property type="match status" value="1"/>
</dbReference>
<dbReference type="InterPro" id="IPR036388">
    <property type="entry name" value="WH-like_DNA-bd_sf"/>
</dbReference>
<evidence type="ECO:0000313" key="4">
    <source>
        <dbReference type="EMBL" id="QMP19227.1"/>
    </source>
</evidence>
<accession>A0A7D7IT00</accession>
<evidence type="ECO:0000256" key="1">
    <source>
        <dbReference type="ARBA" id="ARBA00004192"/>
    </source>
</evidence>
<dbReference type="Proteomes" id="UP000514744">
    <property type="component" value="Segment"/>
</dbReference>
<protein>
    <submittedName>
        <fullName evidence="4">Terminase small subunit</fullName>
    </submittedName>
</protein>
<evidence type="ECO:0000256" key="2">
    <source>
        <dbReference type="ARBA" id="ARBA00023200"/>
    </source>
</evidence>
<feature type="coiled-coil region" evidence="3">
    <location>
        <begin position="70"/>
        <end position="97"/>
    </location>
</feature>
<keyword evidence="5" id="KW-1185">Reference proteome</keyword>
<dbReference type="InterPro" id="IPR009061">
    <property type="entry name" value="DNA-bd_dom_put_sf"/>
</dbReference>
<keyword evidence="2" id="KW-1035">Host cytoplasm</keyword>
<evidence type="ECO:0000256" key="3">
    <source>
        <dbReference type="SAM" id="Coils"/>
    </source>
</evidence>
<dbReference type="KEGG" id="vg:63642508"/>
<name>A0A7D7IT00_9CAUD</name>
<reference evidence="4 5" key="1">
    <citation type="submission" date="2020-06" db="EMBL/GenBank/DDBJ databases">
        <authorList>
            <person name="Persinger R.D."/>
            <person name="Temple L."/>
        </authorList>
    </citation>
    <scope>NUCLEOTIDE SEQUENCE [LARGE SCALE GENOMIC DNA]</scope>
</reference>
<comment type="subcellular location">
    <subcellularLocation>
        <location evidence="1">Host cytoplasm</location>
    </subcellularLocation>
</comment>
<sequence>MASKGKGQTLNRGECAEFFGVTPPTVDAWVRAGCPVKKGQRGVASEFNSAEVAAFLREKAREEGSGTTLADENQLKRRKLAAEAERAELEVAKAKGDVAPVREFERATAALMAAIRANVMQVPARAVLQLLGETDEIIFKAKLREELTLALETAAEADLNLDDEDDEEADSDG</sequence>
<dbReference type="Gene3D" id="1.10.10.10">
    <property type="entry name" value="Winged helix-like DNA-binding domain superfamily/Winged helix DNA-binding domain"/>
    <property type="match status" value="1"/>
</dbReference>
<keyword evidence="3" id="KW-0175">Coiled coil</keyword>
<dbReference type="GO" id="GO:0030430">
    <property type="term" value="C:host cell cytoplasm"/>
    <property type="evidence" value="ECO:0007669"/>
    <property type="project" value="UniProtKB-SubCell"/>
</dbReference>
<proteinExistence type="predicted"/>